<reference evidence="2 3" key="1">
    <citation type="submission" date="2020-07" db="EMBL/GenBank/DDBJ databases">
        <title>Sequencing the genomes of 1000 actinobacteria strains.</title>
        <authorList>
            <person name="Klenk H.-P."/>
        </authorList>
    </citation>
    <scope>NUCLEOTIDE SEQUENCE [LARGE SCALE GENOMIC DNA]</scope>
    <source>
        <strain evidence="2 3">DSM 40398</strain>
    </source>
</reference>
<evidence type="ECO:0000256" key="1">
    <source>
        <dbReference type="SAM" id="MobiDB-lite"/>
    </source>
</evidence>
<feature type="region of interest" description="Disordered" evidence="1">
    <location>
        <begin position="68"/>
        <end position="93"/>
    </location>
</feature>
<organism evidence="2 3">
    <name type="scientific">Actinomadura luteofluorescens</name>
    <dbReference type="NCBI Taxonomy" id="46163"/>
    <lineage>
        <taxon>Bacteria</taxon>
        <taxon>Bacillati</taxon>
        <taxon>Actinomycetota</taxon>
        <taxon>Actinomycetes</taxon>
        <taxon>Streptosporangiales</taxon>
        <taxon>Thermomonosporaceae</taxon>
        <taxon>Actinomadura</taxon>
    </lineage>
</organism>
<protein>
    <submittedName>
        <fullName evidence="2">SRSO17 transposase</fullName>
    </submittedName>
</protein>
<dbReference type="SUPFAM" id="SSF53098">
    <property type="entry name" value="Ribonuclease H-like"/>
    <property type="match status" value="1"/>
</dbReference>
<accession>A0A7Y9EQH4</accession>
<proteinExistence type="predicted"/>
<evidence type="ECO:0000313" key="2">
    <source>
        <dbReference type="EMBL" id="NYD51901.1"/>
    </source>
</evidence>
<evidence type="ECO:0000313" key="3">
    <source>
        <dbReference type="Proteomes" id="UP000529783"/>
    </source>
</evidence>
<dbReference type="InterPro" id="IPR012337">
    <property type="entry name" value="RNaseH-like_sf"/>
</dbReference>
<dbReference type="EMBL" id="JACCBA010000001">
    <property type="protein sequence ID" value="NYD51901.1"/>
    <property type="molecule type" value="Genomic_DNA"/>
</dbReference>
<dbReference type="AlphaFoldDB" id="A0A7Y9EQH4"/>
<comment type="caution">
    <text evidence="2">The sequence shown here is derived from an EMBL/GenBank/DDBJ whole genome shotgun (WGS) entry which is preliminary data.</text>
</comment>
<gene>
    <name evidence="2" type="ORF">BJY14_007884</name>
</gene>
<sequence length="93" mass="10166">MRSQPVEGLPELVRVAGSRWSVEECFQASKNEVGLDHYQVRQHTAAWYRHITLAMVAHAHLAFLTAGPPPAPGADRDGEADHLATQGACPLIR</sequence>
<keyword evidence="3" id="KW-1185">Reference proteome</keyword>
<name>A0A7Y9EQH4_9ACTN</name>
<dbReference type="Proteomes" id="UP000529783">
    <property type="component" value="Unassembled WGS sequence"/>
</dbReference>